<reference evidence="1" key="1">
    <citation type="submission" date="2022-05" db="EMBL/GenBank/DDBJ databases">
        <title>A methanotrophic Mycobacterium dominates a cave microbial ecosystem.</title>
        <authorList>
            <person name="Van Spanning R.J.M."/>
            <person name="Guan Q."/>
            <person name="Melkonian C."/>
            <person name="Gallant J."/>
            <person name="Polerecky L."/>
            <person name="Flot J.-F."/>
            <person name="Brandt B.W."/>
            <person name="Braster M."/>
            <person name="Iturbe Espinoza P."/>
            <person name="Aerts J."/>
            <person name="Meima-Franke M."/>
            <person name="Piersma S.R."/>
            <person name="Bunduc C."/>
            <person name="Ummels R."/>
            <person name="Pain A."/>
            <person name="Fleming E.J."/>
            <person name="van der Wel N."/>
            <person name="Gherman V.D."/>
            <person name="Sarbu S.M."/>
            <person name="Bodelier P.L.E."/>
            <person name="Bitter W."/>
        </authorList>
    </citation>
    <scope>NUCLEOTIDE SEQUENCE</scope>
    <source>
        <strain evidence="1">Sulfur Cave</strain>
    </source>
</reference>
<keyword evidence="2" id="KW-1185">Reference proteome</keyword>
<organism evidence="1 2">
    <name type="scientific">Candidatus Mycobacterium methanotrophicum</name>
    <dbReference type="NCBI Taxonomy" id="2943498"/>
    <lineage>
        <taxon>Bacteria</taxon>
        <taxon>Bacillati</taxon>
        <taxon>Actinomycetota</taxon>
        <taxon>Actinomycetes</taxon>
        <taxon>Mycobacteriales</taxon>
        <taxon>Mycobacteriaceae</taxon>
        <taxon>Mycobacterium</taxon>
    </lineage>
</organism>
<evidence type="ECO:0000313" key="2">
    <source>
        <dbReference type="Proteomes" id="UP001056610"/>
    </source>
</evidence>
<proteinExistence type="predicted"/>
<protein>
    <submittedName>
        <fullName evidence="1">Uncharacterized protein</fullName>
    </submittedName>
</protein>
<sequence>MTLRIVDVSEPVPDVLDRTVAPFAALVAAVGSLERGPAQILEIADPLQPRAAPRRADHPARARVP</sequence>
<gene>
    <name evidence="1" type="ORF">M5I08_23385</name>
</gene>
<evidence type="ECO:0000313" key="1">
    <source>
        <dbReference type="EMBL" id="UQX10855.1"/>
    </source>
</evidence>
<accession>A0ABY4QMH8</accession>
<dbReference type="Proteomes" id="UP001056610">
    <property type="component" value="Chromosome"/>
</dbReference>
<name>A0ABY4QMH8_9MYCO</name>
<dbReference type="EMBL" id="CP097320">
    <property type="protein sequence ID" value="UQX10855.1"/>
    <property type="molecule type" value="Genomic_DNA"/>
</dbReference>
<dbReference type="RefSeq" id="WP_219068122.1">
    <property type="nucleotide sequence ID" value="NZ_CAJUXY010000031.1"/>
</dbReference>